<dbReference type="InterPro" id="IPR003660">
    <property type="entry name" value="HAMP_dom"/>
</dbReference>
<dbReference type="CDD" id="cd11386">
    <property type="entry name" value="MCP_signal"/>
    <property type="match status" value="1"/>
</dbReference>
<evidence type="ECO:0000313" key="10">
    <source>
        <dbReference type="EMBL" id="ENH96570.1"/>
    </source>
</evidence>
<evidence type="ECO:0000256" key="3">
    <source>
        <dbReference type="ARBA" id="ARBA00023136"/>
    </source>
</evidence>
<dbReference type="SMART" id="SM00283">
    <property type="entry name" value="MA"/>
    <property type="match status" value="1"/>
</dbReference>
<comment type="caution">
    <text evidence="10">The sequence shown here is derived from an EMBL/GenBank/DDBJ whole genome shotgun (WGS) entry which is preliminary data.</text>
</comment>
<dbReference type="STRING" id="1308866.J416_10071"/>
<organism evidence="10 11">
    <name type="scientific">Gracilibacillus halophilus YIM-C55.5</name>
    <dbReference type="NCBI Taxonomy" id="1308866"/>
    <lineage>
        <taxon>Bacteria</taxon>
        <taxon>Bacillati</taxon>
        <taxon>Bacillota</taxon>
        <taxon>Bacilli</taxon>
        <taxon>Bacillales</taxon>
        <taxon>Bacillaceae</taxon>
        <taxon>Gracilibacillus</taxon>
    </lineage>
</organism>
<dbReference type="AlphaFoldDB" id="N4WQ52"/>
<keyword evidence="2" id="KW-1003">Cell membrane</keyword>
<comment type="similarity">
    <text evidence="5">Belongs to the methyl-accepting chemotaxis (MCP) protein family.</text>
</comment>
<dbReference type="SUPFAM" id="SSF58104">
    <property type="entry name" value="Methyl-accepting chemotaxis protein (MCP) signaling domain"/>
    <property type="match status" value="1"/>
</dbReference>
<dbReference type="PROSITE" id="PS50111">
    <property type="entry name" value="CHEMOTAXIS_TRANSDUC_2"/>
    <property type="match status" value="1"/>
</dbReference>
<dbReference type="GO" id="GO:0005886">
    <property type="term" value="C:plasma membrane"/>
    <property type="evidence" value="ECO:0007669"/>
    <property type="project" value="UniProtKB-SubCell"/>
</dbReference>
<accession>N4WQ52</accession>
<gene>
    <name evidence="10" type="ORF">J416_10071</name>
</gene>
<dbReference type="Pfam" id="PF00015">
    <property type="entry name" value="MCPsignal"/>
    <property type="match status" value="1"/>
</dbReference>
<keyword evidence="7" id="KW-0812">Transmembrane</keyword>
<dbReference type="InterPro" id="IPR004089">
    <property type="entry name" value="MCPsignal_dom"/>
</dbReference>
<dbReference type="CDD" id="cd06225">
    <property type="entry name" value="HAMP"/>
    <property type="match status" value="1"/>
</dbReference>
<comment type="subcellular location">
    <subcellularLocation>
        <location evidence="1">Cell membrane</location>
    </subcellularLocation>
</comment>
<dbReference type="PROSITE" id="PS50885">
    <property type="entry name" value="HAMP"/>
    <property type="match status" value="1"/>
</dbReference>
<keyword evidence="3 7" id="KW-0472">Membrane</keyword>
<reference evidence="10 11" key="1">
    <citation type="submission" date="2013-03" db="EMBL/GenBank/DDBJ databases">
        <title>Draft genome sequence of Gracibacillus halophilus YIM-C55.5, a moderately halophilic and thermophilic organism from the Xiaochaidamu salt lake.</title>
        <authorList>
            <person name="Sugumar T."/>
            <person name="Polireddy D.R."/>
            <person name="Antony A."/>
            <person name="Madhava Y.R."/>
            <person name="Sivakumar N."/>
        </authorList>
    </citation>
    <scope>NUCLEOTIDE SEQUENCE [LARGE SCALE GENOMIC DNA]</scope>
    <source>
        <strain evidence="10 11">YIM-C55.5</strain>
    </source>
</reference>
<keyword evidence="4 6" id="KW-0807">Transducer</keyword>
<keyword evidence="11" id="KW-1185">Reference proteome</keyword>
<feature type="transmembrane region" description="Helical" evidence="7">
    <location>
        <begin position="15"/>
        <end position="39"/>
    </location>
</feature>
<dbReference type="RefSeq" id="WP_003469659.1">
    <property type="nucleotide sequence ID" value="NZ_APML01000039.1"/>
</dbReference>
<evidence type="ECO:0000259" key="9">
    <source>
        <dbReference type="PROSITE" id="PS50885"/>
    </source>
</evidence>
<protein>
    <submittedName>
        <fullName evidence="10">Methyl-accepting chemotaxis sensory transducer</fullName>
    </submittedName>
</protein>
<name>N4WQ52_9BACI</name>
<evidence type="ECO:0000313" key="11">
    <source>
        <dbReference type="Proteomes" id="UP000012283"/>
    </source>
</evidence>
<feature type="domain" description="HAMP" evidence="9">
    <location>
        <begin position="72"/>
        <end position="124"/>
    </location>
</feature>
<dbReference type="OrthoDB" id="9807021at2"/>
<proteinExistence type="inferred from homology"/>
<dbReference type="Gene3D" id="1.10.287.950">
    <property type="entry name" value="Methyl-accepting chemotaxis protein"/>
    <property type="match status" value="1"/>
</dbReference>
<evidence type="ECO:0000259" key="8">
    <source>
        <dbReference type="PROSITE" id="PS50111"/>
    </source>
</evidence>
<dbReference type="PANTHER" id="PTHR32089">
    <property type="entry name" value="METHYL-ACCEPTING CHEMOTAXIS PROTEIN MCPB"/>
    <property type="match status" value="1"/>
</dbReference>
<evidence type="ECO:0000256" key="4">
    <source>
        <dbReference type="ARBA" id="ARBA00023224"/>
    </source>
</evidence>
<evidence type="ECO:0000256" key="5">
    <source>
        <dbReference type="ARBA" id="ARBA00029447"/>
    </source>
</evidence>
<sequence length="419" mass="47665">MSQQHKLKFWNRLQFRIVVVLAIVLLCNSAISNFIIQLIEWTKLDLGQIGIWINNFMNIIVGTALISLLVRYLVIKPIHKMEKKIEEFENGDLEARMDIKGQNEITNFGARLNHLLDQMVHYRKQQHDQIALVEGKTESIFKKFDAITQGLHQLKEYHENITAYSQQNVSSFEETNSVTDNMNKNFQSIAQELKDVTDSFQHMQHGAEKGMERIEGASNMMTEIADRANDTKDSIRGLTDEIKNIQDIVTLINDISEQTNLLALNASIEAARAGEHGKGFSIVADEVRKLAERSVEATDQITNTVNKILSDADAIANQSESRANNINEESGKILELNENFKSLLDNIVTNIEHTEKINQETQTLTESIDEITTTTEELTSNAEKTNEYIVDMNDSLTKRLNDLEDVQKDVHSLRESFTK</sequence>
<dbReference type="GO" id="GO:0007165">
    <property type="term" value="P:signal transduction"/>
    <property type="evidence" value="ECO:0007669"/>
    <property type="project" value="UniProtKB-KW"/>
</dbReference>
<evidence type="ECO:0000256" key="2">
    <source>
        <dbReference type="ARBA" id="ARBA00022475"/>
    </source>
</evidence>
<evidence type="ECO:0000256" key="6">
    <source>
        <dbReference type="PROSITE-ProRule" id="PRU00284"/>
    </source>
</evidence>
<dbReference type="EMBL" id="APML01000039">
    <property type="protein sequence ID" value="ENH96570.1"/>
    <property type="molecule type" value="Genomic_DNA"/>
</dbReference>
<dbReference type="PATRIC" id="fig|1308866.3.peg.2043"/>
<dbReference type="Pfam" id="PF00672">
    <property type="entry name" value="HAMP"/>
    <property type="match status" value="1"/>
</dbReference>
<dbReference type="PANTHER" id="PTHR32089:SF112">
    <property type="entry name" value="LYSOZYME-LIKE PROTEIN-RELATED"/>
    <property type="match status" value="1"/>
</dbReference>
<evidence type="ECO:0000256" key="1">
    <source>
        <dbReference type="ARBA" id="ARBA00004236"/>
    </source>
</evidence>
<feature type="domain" description="Methyl-accepting transducer" evidence="8">
    <location>
        <begin position="143"/>
        <end position="379"/>
    </location>
</feature>
<keyword evidence="7" id="KW-1133">Transmembrane helix</keyword>
<feature type="transmembrane region" description="Helical" evidence="7">
    <location>
        <begin position="51"/>
        <end position="74"/>
    </location>
</feature>
<dbReference type="Proteomes" id="UP000012283">
    <property type="component" value="Unassembled WGS sequence"/>
</dbReference>
<dbReference type="eggNOG" id="COG0840">
    <property type="taxonomic scope" value="Bacteria"/>
</dbReference>
<evidence type="ECO:0000256" key="7">
    <source>
        <dbReference type="SAM" id="Phobius"/>
    </source>
</evidence>